<evidence type="ECO:0000313" key="1">
    <source>
        <dbReference type="EMBL" id="KAJ1090350.1"/>
    </source>
</evidence>
<name>A0AAV7LS68_PLEWA</name>
<organism evidence="1 2">
    <name type="scientific">Pleurodeles waltl</name>
    <name type="common">Iberian ribbed newt</name>
    <dbReference type="NCBI Taxonomy" id="8319"/>
    <lineage>
        <taxon>Eukaryota</taxon>
        <taxon>Metazoa</taxon>
        <taxon>Chordata</taxon>
        <taxon>Craniata</taxon>
        <taxon>Vertebrata</taxon>
        <taxon>Euteleostomi</taxon>
        <taxon>Amphibia</taxon>
        <taxon>Batrachia</taxon>
        <taxon>Caudata</taxon>
        <taxon>Salamandroidea</taxon>
        <taxon>Salamandridae</taxon>
        <taxon>Pleurodelinae</taxon>
        <taxon>Pleurodeles</taxon>
    </lineage>
</organism>
<keyword evidence="2" id="KW-1185">Reference proteome</keyword>
<dbReference type="AlphaFoldDB" id="A0AAV7LS68"/>
<dbReference type="EMBL" id="JANPWB010000015">
    <property type="protein sequence ID" value="KAJ1090350.1"/>
    <property type="molecule type" value="Genomic_DNA"/>
</dbReference>
<gene>
    <name evidence="1" type="ORF">NDU88_003483</name>
</gene>
<evidence type="ECO:0000313" key="2">
    <source>
        <dbReference type="Proteomes" id="UP001066276"/>
    </source>
</evidence>
<comment type="caution">
    <text evidence="1">The sequence shown here is derived from an EMBL/GenBank/DDBJ whole genome shotgun (WGS) entry which is preliminary data.</text>
</comment>
<sequence>MEAATYPTLLRLRIPPAGDNSDDSNALWKLPRVLELTTSLGRLTTGDGSHVSGGATVRGRRRAAAGACSGVCRGGAGGGVCRGGAGGGVCRGGAGGVVCGGGAGCGVCGGMSLPSLRGTLAALMVGALHDPAVAGTTVLGDVVAEVLGWDLESLALGEGGREVKGRGQGLPGKGF</sequence>
<protein>
    <submittedName>
        <fullName evidence="1">Uncharacterized protein</fullName>
    </submittedName>
</protein>
<dbReference type="Proteomes" id="UP001066276">
    <property type="component" value="Chromosome 11"/>
</dbReference>
<reference evidence="1" key="1">
    <citation type="journal article" date="2022" name="bioRxiv">
        <title>Sequencing and chromosome-scale assembly of the giantPleurodeles waltlgenome.</title>
        <authorList>
            <person name="Brown T."/>
            <person name="Elewa A."/>
            <person name="Iarovenko S."/>
            <person name="Subramanian E."/>
            <person name="Araus A.J."/>
            <person name="Petzold A."/>
            <person name="Susuki M."/>
            <person name="Suzuki K.-i.T."/>
            <person name="Hayashi T."/>
            <person name="Toyoda A."/>
            <person name="Oliveira C."/>
            <person name="Osipova E."/>
            <person name="Leigh N.D."/>
            <person name="Simon A."/>
            <person name="Yun M.H."/>
        </authorList>
    </citation>
    <scope>NUCLEOTIDE SEQUENCE</scope>
    <source>
        <strain evidence="1">20211129_DDA</strain>
        <tissue evidence="1">Liver</tissue>
    </source>
</reference>
<accession>A0AAV7LS68</accession>
<proteinExistence type="predicted"/>